<dbReference type="OrthoDB" id="10259130at2759"/>
<keyword evidence="5" id="KW-0378">Hydrolase</keyword>
<comment type="subcellular location">
    <subcellularLocation>
        <location evidence="1">Lysosome</location>
    </subcellularLocation>
</comment>
<keyword evidence="7" id="KW-0865">Zymogen</keyword>
<feature type="chain" id="PRO_5018722817" evidence="10">
    <location>
        <begin position="20"/>
        <end position="326"/>
    </location>
</feature>
<accession>F0ZR45</accession>
<keyword evidence="14" id="KW-1185">Reference proteome</keyword>
<dbReference type="RefSeq" id="XP_003289899.1">
    <property type="nucleotide sequence ID" value="XM_003289851.1"/>
</dbReference>
<dbReference type="CDD" id="cd02248">
    <property type="entry name" value="Peptidase_C1A"/>
    <property type="match status" value="1"/>
</dbReference>
<evidence type="ECO:0000256" key="10">
    <source>
        <dbReference type="SAM" id="SignalP"/>
    </source>
</evidence>
<dbReference type="PROSITE" id="PS00139">
    <property type="entry name" value="THIOL_PROTEASE_CYS"/>
    <property type="match status" value="1"/>
</dbReference>
<dbReference type="VEuPathDB" id="AmoebaDB:DICPUDRAFT_154350"/>
<name>F0ZR45_DICPU</name>
<dbReference type="InterPro" id="IPR025660">
    <property type="entry name" value="Pept_his_AS"/>
</dbReference>
<dbReference type="FunFam" id="3.90.70.10:FF:000198">
    <property type="entry name" value="Cysteine proteinase 3"/>
    <property type="match status" value="1"/>
</dbReference>
<dbReference type="Pfam" id="PF00112">
    <property type="entry name" value="Peptidase_C1"/>
    <property type="match status" value="1"/>
</dbReference>
<dbReference type="EMBL" id="GL871135">
    <property type="protein sequence ID" value="EGC33584.1"/>
    <property type="molecule type" value="Genomic_DNA"/>
</dbReference>
<dbReference type="GO" id="GO:0008656">
    <property type="term" value="F:cysteine-type endopeptidase activator activity involved in apoptotic process"/>
    <property type="evidence" value="ECO:0000318"/>
    <property type="project" value="GO_Central"/>
</dbReference>
<dbReference type="SUPFAM" id="SSF54001">
    <property type="entry name" value="Cysteine proteinases"/>
    <property type="match status" value="1"/>
</dbReference>
<dbReference type="Pfam" id="PF08246">
    <property type="entry name" value="Inhibitor_I29"/>
    <property type="match status" value="1"/>
</dbReference>
<dbReference type="GO" id="GO:0005764">
    <property type="term" value="C:lysosome"/>
    <property type="evidence" value="ECO:0000318"/>
    <property type="project" value="GO_Central"/>
</dbReference>
<dbReference type="InterPro" id="IPR025661">
    <property type="entry name" value="Pept_asp_AS"/>
</dbReference>
<proteinExistence type="inferred from homology"/>
<dbReference type="eggNOG" id="KOG1543">
    <property type="taxonomic scope" value="Eukaryota"/>
</dbReference>
<comment type="similarity">
    <text evidence="2">Belongs to the peptidase C1 family.</text>
</comment>
<evidence type="ECO:0000256" key="7">
    <source>
        <dbReference type="ARBA" id="ARBA00023145"/>
    </source>
</evidence>
<dbReference type="InParanoid" id="F0ZR45"/>
<evidence type="ECO:0000259" key="12">
    <source>
        <dbReference type="SMART" id="SM00848"/>
    </source>
</evidence>
<feature type="domain" description="Cathepsin propeptide inhibitor" evidence="12">
    <location>
        <begin position="32"/>
        <end position="87"/>
    </location>
</feature>
<dbReference type="PROSITE" id="PS00639">
    <property type="entry name" value="THIOL_PROTEASE_HIS"/>
    <property type="match status" value="1"/>
</dbReference>
<dbReference type="InterPro" id="IPR039417">
    <property type="entry name" value="Peptidase_C1A_papain-like"/>
</dbReference>
<dbReference type="SMART" id="SM00645">
    <property type="entry name" value="Pept_C1"/>
    <property type="match status" value="1"/>
</dbReference>
<evidence type="ECO:0000256" key="1">
    <source>
        <dbReference type="ARBA" id="ARBA00004371"/>
    </source>
</evidence>
<dbReference type="GO" id="GO:0004197">
    <property type="term" value="F:cysteine-type endopeptidase activity"/>
    <property type="evidence" value="ECO:0000318"/>
    <property type="project" value="GO_Central"/>
</dbReference>
<dbReference type="InterPro" id="IPR000169">
    <property type="entry name" value="Pept_cys_AS"/>
</dbReference>
<dbReference type="GeneID" id="10504254"/>
<organism evidence="13 14">
    <name type="scientific">Dictyostelium purpureum</name>
    <name type="common">Slime mold</name>
    <dbReference type="NCBI Taxonomy" id="5786"/>
    <lineage>
        <taxon>Eukaryota</taxon>
        <taxon>Amoebozoa</taxon>
        <taxon>Evosea</taxon>
        <taxon>Eumycetozoa</taxon>
        <taxon>Dictyostelia</taxon>
        <taxon>Dictyosteliales</taxon>
        <taxon>Dictyosteliaceae</taxon>
        <taxon>Dictyostelium</taxon>
    </lineage>
</organism>
<dbReference type="GO" id="GO:0006955">
    <property type="term" value="P:immune response"/>
    <property type="evidence" value="ECO:0000318"/>
    <property type="project" value="GO_Central"/>
</dbReference>
<dbReference type="GO" id="GO:0005615">
    <property type="term" value="C:extracellular space"/>
    <property type="evidence" value="ECO:0000318"/>
    <property type="project" value="GO_Central"/>
</dbReference>
<dbReference type="InterPro" id="IPR000668">
    <property type="entry name" value="Peptidase_C1A_C"/>
</dbReference>
<dbReference type="InterPro" id="IPR013128">
    <property type="entry name" value="Peptidase_C1A"/>
</dbReference>
<feature type="domain" description="Peptidase C1A papain C-terminal" evidence="11">
    <location>
        <begin position="111"/>
        <end position="325"/>
    </location>
</feature>
<reference evidence="14" key="1">
    <citation type="journal article" date="2011" name="Genome Biol.">
        <title>Comparative genomics of the social amoebae Dictyostelium discoideum and Dictyostelium purpureum.</title>
        <authorList>
            <consortium name="US DOE Joint Genome Institute (JGI-PGF)"/>
            <person name="Sucgang R."/>
            <person name="Kuo A."/>
            <person name="Tian X."/>
            <person name="Salerno W."/>
            <person name="Parikh A."/>
            <person name="Feasley C.L."/>
            <person name="Dalin E."/>
            <person name="Tu H."/>
            <person name="Huang E."/>
            <person name="Barry K."/>
            <person name="Lindquist E."/>
            <person name="Shapiro H."/>
            <person name="Bruce D."/>
            <person name="Schmutz J."/>
            <person name="Salamov A."/>
            <person name="Fey P."/>
            <person name="Gaudet P."/>
            <person name="Anjard C."/>
            <person name="Babu M.M."/>
            <person name="Basu S."/>
            <person name="Bushmanova Y."/>
            <person name="van der Wel H."/>
            <person name="Katoh-Kurasawa M."/>
            <person name="Dinh C."/>
            <person name="Coutinho P.M."/>
            <person name="Saito T."/>
            <person name="Elias M."/>
            <person name="Schaap P."/>
            <person name="Kay R.R."/>
            <person name="Henrissat B."/>
            <person name="Eichinger L."/>
            <person name="Rivero F."/>
            <person name="Putnam N.H."/>
            <person name="West C.M."/>
            <person name="Loomis W.F."/>
            <person name="Chisholm R.L."/>
            <person name="Shaulsky G."/>
            <person name="Strassmann J.E."/>
            <person name="Queller D.C."/>
            <person name="Kuspa A."/>
            <person name="Grigoriev I.V."/>
        </authorList>
    </citation>
    <scope>NUCLEOTIDE SEQUENCE [LARGE SCALE GENOMIC DNA]</scope>
    <source>
        <strain evidence="14">QSDP1</strain>
    </source>
</reference>
<evidence type="ECO:0000259" key="11">
    <source>
        <dbReference type="SMART" id="SM00645"/>
    </source>
</evidence>
<dbReference type="AlphaFoldDB" id="F0ZR45"/>
<dbReference type="Proteomes" id="UP000001064">
    <property type="component" value="Unassembled WGS sequence"/>
</dbReference>
<evidence type="ECO:0000256" key="9">
    <source>
        <dbReference type="ARBA" id="ARBA00023228"/>
    </source>
</evidence>
<dbReference type="GO" id="GO:0051603">
    <property type="term" value="P:proteolysis involved in protein catabolic process"/>
    <property type="evidence" value="ECO:0000318"/>
    <property type="project" value="GO_Central"/>
</dbReference>
<evidence type="ECO:0000256" key="5">
    <source>
        <dbReference type="ARBA" id="ARBA00022801"/>
    </source>
</evidence>
<evidence type="ECO:0000313" key="13">
    <source>
        <dbReference type="EMBL" id="EGC33584.1"/>
    </source>
</evidence>
<dbReference type="Gene3D" id="3.90.70.10">
    <property type="entry name" value="Cysteine proteinases"/>
    <property type="match status" value="1"/>
</dbReference>
<dbReference type="OMA" id="EGETCCC"/>
<protein>
    <submittedName>
        <fullName evidence="13">Uncharacterized protein</fullName>
    </submittedName>
</protein>
<keyword evidence="9" id="KW-0458">Lysosome</keyword>
<dbReference type="InterPro" id="IPR013201">
    <property type="entry name" value="Prot_inhib_I29"/>
</dbReference>
<dbReference type="PRINTS" id="PR00705">
    <property type="entry name" value="PAPAIN"/>
</dbReference>
<dbReference type="SMART" id="SM00848">
    <property type="entry name" value="Inhibitor_I29"/>
    <property type="match status" value="1"/>
</dbReference>
<sequence length="326" mass="35294">MRLVLALIFCFLIINCCSAARIFSQKQYQTAFQNWMVKHQKSYTNDEFGSRYSVFQDNMDIVAKWNQKGSNTILGLNVMADLTNEEFKKLYLGTKANVTYKKKTLVGVSGLPASVDWRANGAVTAVKNQGQCGGCYAFSTTGSVEGIHEITSQQLVPLSEQQILDCSGSEGNNGCDGGLMTNSFEYIIAVGGLDTEASYPYTGEVGKCKFNKKNIGATITGYKNVESGSESDLQTAVAAQPVSVAIDASQSSFQLYASGVYYEPECSSTQLDHGVLAVGYGSQSGQDYWIVKNSWGADWGENGFILMARNKDNNCGIATMASFPTA</sequence>
<evidence type="ECO:0000256" key="8">
    <source>
        <dbReference type="ARBA" id="ARBA00023157"/>
    </source>
</evidence>
<evidence type="ECO:0000256" key="3">
    <source>
        <dbReference type="ARBA" id="ARBA00022670"/>
    </source>
</evidence>
<evidence type="ECO:0000256" key="2">
    <source>
        <dbReference type="ARBA" id="ARBA00008455"/>
    </source>
</evidence>
<keyword evidence="3" id="KW-0645">Protease</keyword>
<gene>
    <name evidence="13" type="ORF">DICPUDRAFT_154350</name>
</gene>
<keyword evidence="8" id="KW-1015">Disulfide bond</keyword>
<dbReference type="PANTHER" id="PTHR12411">
    <property type="entry name" value="CYSTEINE PROTEASE FAMILY C1-RELATED"/>
    <property type="match status" value="1"/>
</dbReference>
<dbReference type="PROSITE" id="PS00640">
    <property type="entry name" value="THIOL_PROTEASE_ASN"/>
    <property type="match status" value="1"/>
</dbReference>
<dbReference type="GO" id="GO:2001235">
    <property type="term" value="P:positive regulation of apoptotic signaling pathway"/>
    <property type="evidence" value="ECO:0000318"/>
    <property type="project" value="GO_Central"/>
</dbReference>
<keyword evidence="4 10" id="KW-0732">Signal</keyword>
<evidence type="ECO:0000313" key="14">
    <source>
        <dbReference type="Proteomes" id="UP000001064"/>
    </source>
</evidence>
<evidence type="ECO:0000256" key="6">
    <source>
        <dbReference type="ARBA" id="ARBA00022807"/>
    </source>
</evidence>
<dbReference type="KEGG" id="dpp:DICPUDRAFT_154350"/>
<keyword evidence="6" id="KW-0788">Thiol protease</keyword>
<dbReference type="InterPro" id="IPR038765">
    <property type="entry name" value="Papain-like_cys_pep_sf"/>
</dbReference>
<feature type="signal peptide" evidence="10">
    <location>
        <begin position="1"/>
        <end position="19"/>
    </location>
</feature>
<evidence type="ECO:0000256" key="4">
    <source>
        <dbReference type="ARBA" id="ARBA00022729"/>
    </source>
</evidence>